<feature type="transmembrane region" description="Helical" evidence="9">
    <location>
        <begin position="636"/>
        <end position="655"/>
    </location>
</feature>
<keyword evidence="3 9" id="KW-0812">Transmembrane</keyword>
<dbReference type="GO" id="GO:0016887">
    <property type="term" value="F:ATP hydrolysis activity"/>
    <property type="evidence" value="ECO:0007669"/>
    <property type="project" value="InterPro"/>
</dbReference>
<feature type="domain" description="ABC transmembrane type-1" evidence="11">
    <location>
        <begin position="1296"/>
        <end position="1512"/>
    </location>
</feature>
<feature type="transmembrane region" description="Helical" evidence="9">
    <location>
        <begin position="509"/>
        <end position="528"/>
    </location>
</feature>
<dbReference type="FunFam" id="3.40.50.300:FF:000838">
    <property type="entry name" value="ABC multidrug transporter (Eurofung)"/>
    <property type="match status" value="1"/>
</dbReference>
<feature type="transmembrane region" description="Helical" evidence="9">
    <location>
        <begin position="174"/>
        <end position="196"/>
    </location>
</feature>
<keyword evidence="13" id="KW-1185">Reference proteome</keyword>
<evidence type="ECO:0000256" key="1">
    <source>
        <dbReference type="ARBA" id="ARBA00004141"/>
    </source>
</evidence>
<dbReference type="FunFam" id="1.20.1560.10:FF:000006">
    <property type="entry name" value="ATP-binding cassette, sub-family C (CFTR/MRP), member 9"/>
    <property type="match status" value="1"/>
</dbReference>
<dbReference type="InterPro" id="IPR027417">
    <property type="entry name" value="P-loop_NTPase"/>
</dbReference>
<dbReference type="PANTHER" id="PTHR24223:SF461">
    <property type="entry name" value="ATP-BINDING CASSETTE SUB-FAMILY C MEMBER SUR"/>
    <property type="match status" value="1"/>
</dbReference>
<evidence type="ECO:0000256" key="4">
    <source>
        <dbReference type="ARBA" id="ARBA00022741"/>
    </source>
</evidence>
<dbReference type="STRING" id="166423.A0A0N0BCC6"/>
<evidence type="ECO:0000256" key="2">
    <source>
        <dbReference type="ARBA" id="ARBA00022448"/>
    </source>
</evidence>
<dbReference type="PROSITE" id="PS50893">
    <property type="entry name" value="ABC_TRANSPORTER_2"/>
    <property type="match status" value="2"/>
</dbReference>
<dbReference type="EMBL" id="KQ435922">
    <property type="protein sequence ID" value="KOX68441.1"/>
    <property type="molecule type" value="Genomic_DNA"/>
</dbReference>
<feature type="transmembrane region" description="Helical" evidence="9">
    <location>
        <begin position="1241"/>
        <end position="1264"/>
    </location>
</feature>
<dbReference type="Pfam" id="PF00005">
    <property type="entry name" value="ABC_tran"/>
    <property type="match status" value="2"/>
</dbReference>
<dbReference type="PROSITE" id="PS50929">
    <property type="entry name" value="ABC_TM1F"/>
    <property type="match status" value="2"/>
</dbReference>
<proteinExistence type="predicted"/>
<organism evidence="12 13">
    <name type="scientific">Melipona quadrifasciata</name>
    <dbReference type="NCBI Taxonomy" id="166423"/>
    <lineage>
        <taxon>Eukaryota</taxon>
        <taxon>Metazoa</taxon>
        <taxon>Ecdysozoa</taxon>
        <taxon>Arthropoda</taxon>
        <taxon>Hexapoda</taxon>
        <taxon>Insecta</taxon>
        <taxon>Pterygota</taxon>
        <taxon>Neoptera</taxon>
        <taxon>Endopterygota</taxon>
        <taxon>Hymenoptera</taxon>
        <taxon>Apocrita</taxon>
        <taxon>Aculeata</taxon>
        <taxon>Apoidea</taxon>
        <taxon>Anthophila</taxon>
        <taxon>Apidae</taxon>
        <taxon>Melipona</taxon>
    </lineage>
</organism>
<feature type="transmembrane region" description="Helical" evidence="9">
    <location>
        <begin position="135"/>
        <end position="154"/>
    </location>
</feature>
<dbReference type="GO" id="GO:0016020">
    <property type="term" value="C:membrane"/>
    <property type="evidence" value="ECO:0007669"/>
    <property type="project" value="UniProtKB-SubCell"/>
</dbReference>
<dbReference type="CDD" id="cd03244">
    <property type="entry name" value="ABCC_MRP_domain2"/>
    <property type="match status" value="1"/>
</dbReference>
<keyword evidence="6 9" id="KW-1133">Transmembrane helix</keyword>
<dbReference type="Gene3D" id="3.40.50.300">
    <property type="entry name" value="P-loop containing nucleotide triphosphate hydrolases"/>
    <property type="match status" value="2"/>
</dbReference>
<feature type="transmembrane region" description="Helical" evidence="9">
    <location>
        <begin position="589"/>
        <end position="616"/>
    </location>
</feature>
<evidence type="ECO:0000259" key="10">
    <source>
        <dbReference type="PROSITE" id="PS50893"/>
    </source>
</evidence>
<feature type="region of interest" description="Disordered" evidence="8">
    <location>
        <begin position="1199"/>
        <end position="1220"/>
    </location>
</feature>
<dbReference type="InterPro" id="IPR011527">
    <property type="entry name" value="ABC1_TM_dom"/>
</dbReference>
<feature type="transmembrane region" description="Helical" evidence="9">
    <location>
        <begin position="1484"/>
        <end position="1504"/>
    </location>
</feature>
<sequence>MDFCKNYKFLQILPKPEKRVVWSWRTENGTYIRFTEDDSVEDCLVELVNVCVPAVAIVLALITFLRCKCSKQPKDCRRLLPFHTARTLLCMAVLMTLFLELCESLLTSISFSLILTIVAILHCWFVHRGTEVRDAFGTALSAGILAAISLSRAWKLMHLSRSGLSMVHVRLATTTFTAIFCALLAVLDSYTFYLVLGYQIGSLQACCFLTQASSPRITDTTLQPYRGEPASLVQTEGKYLFYIYSTRRRRRYLIERTERRRTVYKHAEAPFLNRITFHWVIDLLSKGHGTPLESHDLGEVPEEESTSRQFEKFRKIYEEHRKQNKKLCLWRCYWERIWRPFAIGGLLKLLGDATSLVGPMSISKILDYVSASQNGTINQSSMSTDNIPSLQIKGLLVFFFSLLQSTLSQASTHILCVEGIRLKTALQALLYDKALRLCSWSIDEEDHPTDKEKESNKCQQSADIGTLTNLISEDTYNVMSFFWIGHYTWAIPLKIAAIVFLLYTHLGVSAVIGAFCCVLIVTPLQLVLGKKMSENSKLVAKNSDARLRLVNEIFQGMRLVKLRAWEKIFEEKIRGTRDEELKMLDKDSFYWTLINFLTHASSVLTTLFTFAAYFWLEERSLEAGNVFASLALFSQLTVPLLIFPVMIPIIINAMISTNRIEEFLQLPEIDNVLPDPTDGKAEVAGNSSSAANSIEESAIFFRERFHRSTYTYSIETMKNSTGTFGSLDNIKEDEEDGQSCDLGNYTMYINSSVDTVFEKDPEVPVFTMKRCGFSWGTDESLLSISDLTFPRGQLTLIVGKTGSGKTSLLLGMLGEIQRTTGSIEWAKGIKIAYVAQKPWLQNASLRDNILFGSPYKSRRYRNVLKACALQPDVDILPGRDFTRIGEKGINLSGGQKQRVTIARALYSDADVIIMDDPLSALDHQVGQQVFDQGVRKLLLRSGRTVIMVTHRLELLSTAHQVVVMDSCRVRAVGTKSTIEDADPELAIEWRKAAINQNEGYRAHRTAKDRWTLIKLVSRMSVSARNKQLSDGSWITDQDAHVNPPDFVPLRMRRATLSGSRYLAHDLTDLPVPTEEWDGEKRKFQCHRNAVRSSSLQPQRKPPPVLRQSSTPTILESQYAVPRNSTFDNEQRSSVLRQIFSSALINTHSDELTGNRDKSVLRRLISPNSSRQIQFAVRRTNQEHESDRFPLKRLLSIESRGTNESDEIEGKDCDTEEREETSQYEDRSGIVTRMICCDYVKAGGWVAGLIYIGMAVFCQTLRVYIDLWLSQWTDDDNVNFNQENQNVTIPGCTNFRGARARRKLHEEAVSRLLRVPMSFFDSNPVGKILNRFSADTGVIDKKISMSIQRLTFFVLLCSSAMIVNVTISPWFLIAAAPTCAAYYLVQRFYRRSAKHLQRLDGSTRWPITTHSLCGLATLRASKQQNRFMEQAMNCLDVNTNAFLLLNSSSRWLGIALDYLGAVIVGSATFAALISAELYPDRVTPALVGLAINYTLLVPIYLNWVVKFTAETEMYFGSVARISAYRYATPENYQPNVCHVPDTWPTKGEITFENVSLRYASQKEPVISNLSLKIPAGQKIGICGRTGSGKSSTAMALFRLLEITQGRISIDGINVRQIPLEILRSRLSAIPQDVIMFSGSIRENLDPLSKHKDQELWNALEVAQVKDIVASHSEGLNFEVKEGGENFSSGQLQLLCMARAILRKSSIVVLDEATSALDAITEKCLLKAVSTAFENRTVIVIAHRVSALLDCDRVIVLHDGKIVEDGSPADLAQRQEGFFANMLKSNEESRVTNC</sequence>
<feature type="transmembrane region" description="Helical" evidence="9">
    <location>
        <begin position="105"/>
        <end position="126"/>
    </location>
</feature>
<feature type="domain" description="ABC transmembrane type-1" evidence="11">
    <location>
        <begin position="342"/>
        <end position="652"/>
    </location>
</feature>
<dbReference type="GO" id="GO:0140359">
    <property type="term" value="F:ABC-type transporter activity"/>
    <property type="evidence" value="ECO:0007669"/>
    <property type="project" value="InterPro"/>
</dbReference>
<feature type="domain" description="ABC transporter" evidence="10">
    <location>
        <begin position="763"/>
        <end position="991"/>
    </location>
</feature>
<reference evidence="12 13" key="1">
    <citation type="submission" date="2015-07" db="EMBL/GenBank/DDBJ databases">
        <title>The genome of Melipona quadrifasciata.</title>
        <authorList>
            <person name="Pan H."/>
            <person name="Kapheim K."/>
        </authorList>
    </citation>
    <scope>NUCLEOTIDE SEQUENCE [LARGE SCALE GENOMIC DNA]</scope>
    <source>
        <strain evidence="12">0111107301</strain>
        <tissue evidence="12">Whole body</tissue>
    </source>
</reference>
<keyword evidence="4" id="KW-0547">Nucleotide-binding</keyword>
<feature type="domain" description="ABC transporter" evidence="10">
    <location>
        <begin position="1548"/>
        <end position="1782"/>
    </location>
</feature>
<dbReference type="CDD" id="cd18602">
    <property type="entry name" value="ABC_6TM_SUR1_D2_like"/>
    <property type="match status" value="1"/>
</dbReference>
<evidence type="ECO:0000256" key="8">
    <source>
        <dbReference type="SAM" id="MobiDB-lite"/>
    </source>
</evidence>
<name>A0A0N0BCC6_9HYME</name>
<dbReference type="SMART" id="SM00382">
    <property type="entry name" value="AAA"/>
    <property type="match status" value="2"/>
</dbReference>
<evidence type="ECO:0000313" key="13">
    <source>
        <dbReference type="Proteomes" id="UP000053105"/>
    </source>
</evidence>
<dbReference type="SUPFAM" id="SSF52540">
    <property type="entry name" value="P-loop containing nucleoside triphosphate hydrolases"/>
    <property type="match status" value="2"/>
</dbReference>
<dbReference type="InterPro" id="IPR036640">
    <property type="entry name" value="ABC1_TM_sf"/>
</dbReference>
<keyword evidence="5 12" id="KW-0067">ATP-binding</keyword>
<dbReference type="InterPro" id="IPR017871">
    <property type="entry name" value="ABC_transporter-like_CS"/>
</dbReference>
<feature type="transmembrane region" description="Helical" evidence="9">
    <location>
        <begin position="1351"/>
        <end position="1384"/>
    </location>
</feature>
<accession>A0A0N0BCC6</accession>
<evidence type="ECO:0000313" key="12">
    <source>
        <dbReference type="EMBL" id="KOX68441.1"/>
    </source>
</evidence>
<dbReference type="InterPro" id="IPR050173">
    <property type="entry name" value="ABC_transporter_C-like"/>
</dbReference>
<feature type="transmembrane region" description="Helical" evidence="9">
    <location>
        <begin position="47"/>
        <end position="67"/>
    </location>
</feature>
<keyword evidence="7 9" id="KW-0472">Membrane</keyword>
<feature type="transmembrane region" description="Helical" evidence="9">
    <location>
        <begin position="481"/>
        <end position="503"/>
    </location>
</feature>
<dbReference type="CDD" id="cd18591">
    <property type="entry name" value="ABC_6TM_SUR1_D1_like"/>
    <property type="match status" value="1"/>
</dbReference>
<dbReference type="InterPro" id="IPR003593">
    <property type="entry name" value="AAA+_ATPase"/>
</dbReference>
<dbReference type="Gene3D" id="1.20.1560.10">
    <property type="entry name" value="ABC transporter type 1, transmembrane domain"/>
    <property type="match status" value="2"/>
</dbReference>
<dbReference type="OrthoDB" id="6500128at2759"/>
<dbReference type="SUPFAM" id="SSF90123">
    <property type="entry name" value="ABC transporter transmembrane region"/>
    <property type="match status" value="2"/>
</dbReference>
<evidence type="ECO:0000259" key="11">
    <source>
        <dbReference type="PROSITE" id="PS50929"/>
    </source>
</evidence>
<dbReference type="PANTHER" id="PTHR24223">
    <property type="entry name" value="ATP-BINDING CASSETTE SUB-FAMILY C"/>
    <property type="match status" value="1"/>
</dbReference>
<dbReference type="PROSITE" id="PS00211">
    <property type="entry name" value="ABC_TRANSPORTER_1"/>
    <property type="match status" value="2"/>
</dbReference>
<comment type="subcellular location">
    <subcellularLocation>
        <location evidence="1">Membrane</location>
        <topology evidence="1">Multi-pass membrane protein</topology>
    </subcellularLocation>
</comment>
<protein>
    <submittedName>
        <fullName evidence="12">ATP-binding cassette sub-family C member Sur</fullName>
    </submittedName>
</protein>
<dbReference type="CDD" id="cd03250">
    <property type="entry name" value="ABCC_MRP_domain1"/>
    <property type="match status" value="1"/>
</dbReference>
<dbReference type="FunFam" id="3.40.50.300:FF:000997">
    <property type="entry name" value="Multidrug resistance-associated protein 1"/>
    <property type="match status" value="1"/>
</dbReference>
<evidence type="ECO:0000256" key="6">
    <source>
        <dbReference type="ARBA" id="ARBA00022989"/>
    </source>
</evidence>
<evidence type="ECO:0000256" key="5">
    <source>
        <dbReference type="ARBA" id="ARBA00022840"/>
    </source>
</evidence>
<evidence type="ECO:0000256" key="3">
    <source>
        <dbReference type="ARBA" id="ARBA00022692"/>
    </source>
</evidence>
<dbReference type="Pfam" id="PF00664">
    <property type="entry name" value="ABC_membrane"/>
    <property type="match status" value="2"/>
</dbReference>
<evidence type="ECO:0000256" key="7">
    <source>
        <dbReference type="ARBA" id="ARBA00023136"/>
    </source>
</evidence>
<dbReference type="InterPro" id="IPR003439">
    <property type="entry name" value="ABC_transporter-like_ATP-bd"/>
</dbReference>
<dbReference type="Proteomes" id="UP000053105">
    <property type="component" value="Unassembled WGS sequence"/>
</dbReference>
<gene>
    <name evidence="12" type="ORF">WN51_03927</name>
</gene>
<dbReference type="GO" id="GO:0005524">
    <property type="term" value="F:ATP binding"/>
    <property type="evidence" value="ECO:0007669"/>
    <property type="project" value="UniProtKB-KW"/>
</dbReference>
<feature type="transmembrane region" description="Helical" evidence="9">
    <location>
        <begin position="79"/>
        <end position="99"/>
    </location>
</feature>
<keyword evidence="2" id="KW-0813">Transport</keyword>
<feature type="region of interest" description="Disordered" evidence="8">
    <location>
        <begin position="1088"/>
        <end position="1112"/>
    </location>
</feature>
<feature type="transmembrane region" description="Helical" evidence="9">
    <location>
        <begin position="1450"/>
        <end position="1472"/>
    </location>
</feature>
<evidence type="ECO:0000256" key="9">
    <source>
        <dbReference type="SAM" id="Phobius"/>
    </source>
</evidence>